<dbReference type="KEGG" id="cyj:Cyan7822_4982"/>
<reference evidence="2" key="1">
    <citation type="journal article" date="2011" name="MBio">
        <title>Novel metabolic attributes of the genus Cyanothece, comprising a group of unicellular nitrogen-fixing Cyanobacteria.</title>
        <authorList>
            <person name="Bandyopadhyay A."/>
            <person name="Elvitigala T."/>
            <person name="Welsh E."/>
            <person name="Stockel J."/>
            <person name="Liberton M."/>
            <person name="Min H."/>
            <person name="Sherman L.A."/>
            <person name="Pakrasi H.B."/>
        </authorList>
    </citation>
    <scope>NUCLEOTIDE SEQUENCE [LARGE SCALE GENOMIC DNA]</scope>
    <source>
        <strain evidence="2">PCC 7822</strain>
    </source>
</reference>
<dbReference type="EMBL" id="CP002198">
    <property type="protein sequence ID" value="ADN16872.1"/>
    <property type="molecule type" value="Genomic_DNA"/>
</dbReference>
<accession>E0UIA4</accession>
<gene>
    <name evidence="1" type="ordered locus">Cyan7822_4982</name>
</gene>
<dbReference type="Proteomes" id="UP000008206">
    <property type="component" value="Chromosome"/>
</dbReference>
<organism evidence="1 2">
    <name type="scientific">Gloeothece verrucosa (strain PCC 7822)</name>
    <name type="common">Cyanothece sp. (strain PCC 7822)</name>
    <dbReference type="NCBI Taxonomy" id="497965"/>
    <lineage>
        <taxon>Bacteria</taxon>
        <taxon>Bacillati</taxon>
        <taxon>Cyanobacteriota</taxon>
        <taxon>Cyanophyceae</taxon>
        <taxon>Oscillatoriophycideae</taxon>
        <taxon>Chroococcales</taxon>
        <taxon>Aphanothecaceae</taxon>
        <taxon>Gloeothece</taxon>
        <taxon>Gloeothece verrucosa</taxon>
    </lineage>
</organism>
<dbReference type="AlphaFoldDB" id="E0UIA4"/>
<dbReference type="eggNOG" id="ENOG5030PCX">
    <property type="taxonomic scope" value="Bacteria"/>
</dbReference>
<dbReference type="STRING" id="497965.Cyan7822_4982"/>
<protein>
    <submittedName>
        <fullName evidence="1">XisI protein</fullName>
    </submittedName>
</protein>
<dbReference type="HOGENOM" id="CLU_149829_1_0_3"/>
<sequence length="111" mass="13190">MDKLSLYRQYIKDLLSKYNSSEPPKENYESQLIFDEIRDHYLWLDVGWNKAKRVYFTVVHFDIKDGKIWLQKNATDLDPAEDLLEMGVDRQDIILGLQPPHKRPYTKYGVA</sequence>
<dbReference type="SUPFAM" id="SSF143847">
    <property type="entry name" value="XisI-like"/>
    <property type="match status" value="1"/>
</dbReference>
<dbReference type="Pfam" id="PF08869">
    <property type="entry name" value="XisI"/>
    <property type="match status" value="1"/>
</dbReference>
<dbReference type="CDD" id="cd16382">
    <property type="entry name" value="XisI-like"/>
    <property type="match status" value="1"/>
</dbReference>
<dbReference type="RefSeq" id="WP_013324910.1">
    <property type="nucleotide sequence ID" value="NC_014501.1"/>
</dbReference>
<name>E0UIA4_GLOV7</name>
<evidence type="ECO:0000313" key="1">
    <source>
        <dbReference type="EMBL" id="ADN16872.1"/>
    </source>
</evidence>
<keyword evidence="2" id="KW-1185">Reference proteome</keyword>
<dbReference type="OrthoDB" id="467081at2"/>
<dbReference type="Gene3D" id="3.30.310.110">
    <property type="entry name" value="XisI-like"/>
    <property type="match status" value="1"/>
</dbReference>
<dbReference type="InterPro" id="IPR035943">
    <property type="entry name" value="XisI-like_sf"/>
</dbReference>
<dbReference type="InterPro" id="IPR014968">
    <property type="entry name" value="XisI"/>
</dbReference>
<evidence type="ECO:0000313" key="2">
    <source>
        <dbReference type="Proteomes" id="UP000008206"/>
    </source>
</evidence>
<proteinExistence type="predicted"/>